<dbReference type="OrthoDB" id="9811902at2"/>
<dbReference type="RefSeq" id="WP_097651354.1">
    <property type="nucleotide sequence ID" value="NZ_LYXE01000062.1"/>
</dbReference>
<dbReference type="EMBL" id="LYXE01000062">
    <property type="protein sequence ID" value="PDV99969.1"/>
    <property type="molecule type" value="Genomic_DNA"/>
</dbReference>
<dbReference type="Gene3D" id="3.40.50.2000">
    <property type="entry name" value="Glycogen Phosphorylase B"/>
    <property type="match status" value="2"/>
</dbReference>
<evidence type="ECO:0000259" key="1">
    <source>
        <dbReference type="Pfam" id="PF13439"/>
    </source>
</evidence>
<dbReference type="Pfam" id="PF13439">
    <property type="entry name" value="Glyco_transf_4"/>
    <property type="match status" value="1"/>
</dbReference>
<feature type="domain" description="Glycosyltransferase subfamily 4-like N-terminal" evidence="1">
    <location>
        <begin position="20"/>
        <end position="205"/>
    </location>
</feature>
<dbReference type="Pfam" id="PF13692">
    <property type="entry name" value="Glyco_trans_1_4"/>
    <property type="match status" value="1"/>
</dbReference>
<dbReference type="InterPro" id="IPR028098">
    <property type="entry name" value="Glyco_trans_4-like_N"/>
</dbReference>
<name>A0A2H3KP18_9CHLR</name>
<proteinExistence type="predicted"/>
<sequence>MNIAVYSHYFAPEIGAPSARIYDLAQQWLEKNHQVQVITCFPNHPTGQVYPGYKLQRYMYEILDRIEVHRHWTYITPNKGIAKKTLGHISYLPATLLYSNPHISRPDVAIGTSPTFFAAMAAIATGIQRKIPFVMEVRDLWPASFEDLGILTNRQMLALLETLELWMYRRATRIVTVTNEFRNNLIARGVPADKIVTVYNGADIQYWQPQPSPEDLRKKLGLQGKFIVLYIGAHGISQALTTILTSAAQLQPHPEIQFLFVGEGAEKDLLMQRAQEQNLSNVHFHDPVTKLEVQQFYALADICLVPLRDIPLFKFFIPSKMFEIMAMGRPIVASVAGEAATILNRSEGAIVVNPEDADAIARSVLQLYQHQAQRYKMGEQARAFVVNHFSRSLLADQYLEVLHEARQVYHYKRT</sequence>
<keyword evidence="3" id="KW-1185">Reference proteome</keyword>
<dbReference type="PANTHER" id="PTHR12526">
    <property type="entry name" value="GLYCOSYLTRANSFERASE"/>
    <property type="match status" value="1"/>
</dbReference>
<reference evidence="2 3" key="1">
    <citation type="submission" date="2016-05" db="EMBL/GenBank/DDBJ databases">
        <authorList>
            <person name="Lavstsen T."/>
            <person name="Jespersen J.S."/>
        </authorList>
    </citation>
    <scope>NUCLEOTIDE SEQUENCE [LARGE SCALE GENOMIC DNA]</scope>
    <source>
        <strain evidence="2 3">B7-9</strain>
    </source>
</reference>
<dbReference type="AlphaFoldDB" id="A0A2H3KP18"/>
<dbReference type="PANTHER" id="PTHR12526:SF622">
    <property type="entry name" value="GLYCOSYLTRANSFERASE (GROUP I)"/>
    <property type="match status" value="1"/>
</dbReference>
<evidence type="ECO:0000313" key="2">
    <source>
        <dbReference type="EMBL" id="PDV99969.1"/>
    </source>
</evidence>
<accession>A0A2H3KP18</accession>
<comment type="caution">
    <text evidence="2">The sequence shown here is derived from an EMBL/GenBank/DDBJ whole genome shotgun (WGS) entry which is preliminary data.</text>
</comment>
<dbReference type="SUPFAM" id="SSF53756">
    <property type="entry name" value="UDP-Glycosyltransferase/glycogen phosphorylase"/>
    <property type="match status" value="1"/>
</dbReference>
<organism evidence="2 3">
    <name type="scientific">Candidatus Chloroploca asiatica</name>
    <dbReference type="NCBI Taxonomy" id="1506545"/>
    <lineage>
        <taxon>Bacteria</taxon>
        <taxon>Bacillati</taxon>
        <taxon>Chloroflexota</taxon>
        <taxon>Chloroflexia</taxon>
        <taxon>Chloroflexales</taxon>
        <taxon>Chloroflexineae</taxon>
        <taxon>Oscillochloridaceae</taxon>
        <taxon>Candidatus Chloroploca</taxon>
    </lineage>
</organism>
<gene>
    <name evidence="2" type="ORF">A9Q02_11080</name>
</gene>
<evidence type="ECO:0000313" key="3">
    <source>
        <dbReference type="Proteomes" id="UP000220922"/>
    </source>
</evidence>
<dbReference type="Proteomes" id="UP000220922">
    <property type="component" value="Unassembled WGS sequence"/>
</dbReference>
<protein>
    <recommendedName>
        <fullName evidence="1">Glycosyltransferase subfamily 4-like N-terminal domain-containing protein</fullName>
    </recommendedName>
</protein>
<dbReference type="CDD" id="cd03794">
    <property type="entry name" value="GT4_WbuB-like"/>
    <property type="match status" value="1"/>
</dbReference>